<name>A0A1G5KCF0_9BACL</name>
<dbReference type="GO" id="GO:0008270">
    <property type="term" value="F:zinc ion binding"/>
    <property type="evidence" value="ECO:0007669"/>
    <property type="project" value="InterPro"/>
</dbReference>
<dbReference type="Pfam" id="PF01844">
    <property type="entry name" value="HNH"/>
    <property type="match status" value="1"/>
</dbReference>
<dbReference type="Proteomes" id="UP000198538">
    <property type="component" value="Unassembled WGS sequence"/>
</dbReference>
<proteinExistence type="predicted"/>
<keyword evidence="2" id="KW-0378">Hydrolase</keyword>
<evidence type="ECO:0000259" key="1">
    <source>
        <dbReference type="Pfam" id="PF01844"/>
    </source>
</evidence>
<dbReference type="EMBL" id="FMVM01000014">
    <property type="protein sequence ID" value="SCY97911.1"/>
    <property type="molecule type" value="Genomic_DNA"/>
</dbReference>
<keyword evidence="2" id="KW-0540">Nuclease</keyword>
<reference evidence="3" key="1">
    <citation type="submission" date="2016-10" db="EMBL/GenBank/DDBJ databases">
        <authorList>
            <person name="Varghese N."/>
            <person name="Submissions S."/>
        </authorList>
    </citation>
    <scope>NUCLEOTIDE SEQUENCE [LARGE SCALE GENOMIC DNA]</scope>
    <source>
        <strain evidence="3">BL9</strain>
    </source>
</reference>
<dbReference type="GO" id="GO:0004519">
    <property type="term" value="F:endonuclease activity"/>
    <property type="evidence" value="ECO:0007669"/>
    <property type="project" value="UniProtKB-KW"/>
</dbReference>
<organism evidence="2 3">
    <name type="scientific">Paenibacillus polysaccharolyticus</name>
    <dbReference type="NCBI Taxonomy" id="582692"/>
    <lineage>
        <taxon>Bacteria</taxon>
        <taxon>Bacillati</taxon>
        <taxon>Bacillota</taxon>
        <taxon>Bacilli</taxon>
        <taxon>Bacillales</taxon>
        <taxon>Paenibacillaceae</taxon>
        <taxon>Paenibacillus</taxon>
    </lineage>
</organism>
<dbReference type="STRING" id="582692.SAMN05720606_11468"/>
<accession>A0A1G5KCF0</accession>
<dbReference type="InterPro" id="IPR002711">
    <property type="entry name" value="HNH"/>
</dbReference>
<sequence>MIRDYRNTMYCSELRNVSTKKNDLEVIIKKNNPKTKIIYNKVQEGGSQYKRAFMMIYNFKCAYCGNSIENTNITMFEVDHYICESSFKSKEIAGKMTNLILACYDCNRSKSSFFITEEYREILNPDSQHITNVFNRDDSYYIKISDEYRDDEFVYSFYEKLKFSYQSRRLDYLLLNIQGLCRKMEGMNNNQLSNILRKLQHKRNLASLKLTAGEGSHTEAQLT</sequence>
<protein>
    <submittedName>
        <fullName evidence="2">HNH endonuclease</fullName>
    </submittedName>
</protein>
<dbReference type="AlphaFoldDB" id="A0A1G5KCF0"/>
<keyword evidence="2" id="KW-0255">Endonuclease</keyword>
<feature type="domain" description="HNH" evidence="1">
    <location>
        <begin position="61"/>
        <end position="112"/>
    </location>
</feature>
<dbReference type="Gene3D" id="1.10.30.50">
    <property type="match status" value="1"/>
</dbReference>
<keyword evidence="3" id="KW-1185">Reference proteome</keyword>
<evidence type="ECO:0000313" key="3">
    <source>
        <dbReference type="Proteomes" id="UP000198538"/>
    </source>
</evidence>
<dbReference type="GO" id="GO:0003676">
    <property type="term" value="F:nucleic acid binding"/>
    <property type="evidence" value="ECO:0007669"/>
    <property type="project" value="InterPro"/>
</dbReference>
<dbReference type="InterPro" id="IPR003615">
    <property type="entry name" value="HNH_nuc"/>
</dbReference>
<dbReference type="RefSeq" id="WP_090923212.1">
    <property type="nucleotide sequence ID" value="NZ_FMVM01000014.1"/>
</dbReference>
<dbReference type="CDD" id="cd00085">
    <property type="entry name" value="HNHc"/>
    <property type="match status" value="1"/>
</dbReference>
<gene>
    <name evidence="2" type="ORF">SAMN05720606_11468</name>
</gene>
<evidence type="ECO:0000313" key="2">
    <source>
        <dbReference type="EMBL" id="SCY97911.1"/>
    </source>
</evidence>